<protein>
    <submittedName>
        <fullName evidence="8">SOS regulatory protein</fullName>
        <ecNumber evidence="8">3.4.21.88</ecNumber>
    </submittedName>
</protein>
<accession>A0A9P1KYI7</accession>
<name>A0A9P1KYI7_PARSO</name>
<dbReference type="SUPFAM" id="SSF46785">
    <property type="entry name" value="Winged helix' DNA-binding domain"/>
    <property type="match status" value="1"/>
</dbReference>
<dbReference type="InterPro" id="IPR006199">
    <property type="entry name" value="LexA_DNA-bd_dom"/>
</dbReference>
<dbReference type="Gene3D" id="1.10.10.10">
    <property type="entry name" value="Winged helix-like DNA-binding domain superfamily/Winged helix DNA-binding domain"/>
    <property type="match status" value="1"/>
</dbReference>
<dbReference type="SUPFAM" id="SSF51306">
    <property type="entry name" value="LexA/Signal peptidase"/>
    <property type="match status" value="1"/>
</dbReference>
<gene>
    <name evidence="8" type="primary">dinR_2</name>
    <name evidence="8" type="ORF">UMC4404_32881</name>
</gene>
<dbReference type="InterPro" id="IPR011991">
    <property type="entry name" value="ArsR-like_HTH"/>
</dbReference>
<dbReference type="NCBIfam" id="TIGR00498">
    <property type="entry name" value="lexA"/>
    <property type="match status" value="1"/>
</dbReference>
<dbReference type="GO" id="GO:0006508">
    <property type="term" value="P:proteolysis"/>
    <property type="evidence" value="ECO:0007669"/>
    <property type="project" value="InterPro"/>
</dbReference>
<evidence type="ECO:0000256" key="2">
    <source>
        <dbReference type="ARBA" id="ARBA00022705"/>
    </source>
</evidence>
<dbReference type="InterPro" id="IPR036390">
    <property type="entry name" value="WH_DNA-bd_sf"/>
</dbReference>
<feature type="domain" description="Peptidase S24/S26A/S26B/S26C" evidence="6">
    <location>
        <begin position="98"/>
        <end position="198"/>
    </location>
</feature>
<keyword evidence="5" id="KW-0804">Transcription</keyword>
<sequence length="206" mass="23690">MINLSQNQSKILESIKWEIKSKGYPPSVREICGITGIKSTSTVHFHMNKLEKLGLIKRDSAKPRAIEILEEENFIPGLNQEIIELPVIEFLKDDLEIKESISETIKLPSSLLLGKENFIHRVMDNRLIEIGVLKNDYIIVDRTNKAINGSLVIGIIENKEIILGRYFKSEYNIKLQFENCFYDPLKLETTKFKLIGQISGNFRIIK</sequence>
<dbReference type="InterPro" id="IPR006200">
    <property type="entry name" value="LexA"/>
</dbReference>
<dbReference type="Proteomes" id="UP000049685">
    <property type="component" value="Unassembled WGS sequence"/>
</dbReference>
<dbReference type="GO" id="GO:0045892">
    <property type="term" value="P:negative regulation of DNA-templated transcription"/>
    <property type="evidence" value="ECO:0007669"/>
    <property type="project" value="InterPro"/>
</dbReference>
<dbReference type="InterPro" id="IPR036286">
    <property type="entry name" value="LexA/Signal_pep-like_sf"/>
</dbReference>
<evidence type="ECO:0000313" key="9">
    <source>
        <dbReference type="Proteomes" id="UP000049685"/>
    </source>
</evidence>
<dbReference type="InterPro" id="IPR050077">
    <property type="entry name" value="LexA_repressor"/>
</dbReference>
<dbReference type="GO" id="GO:0009432">
    <property type="term" value="P:SOS response"/>
    <property type="evidence" value="ECO:0007669"/>
    <property type="project" value="InterPro"/>
</dbReference>
<proteinExistence type="predicted"/>
<dbReference type="GO" id="GO:0006260">
    <property type="term" value="P:DNA replication"/>
    <property type="evidence" value="ECO:0007669"/>
    <property type="project" value="UniProtKB-KW"/>
</dbReference>
<reference evidence="9" key="1">
    <citation type="submission" date="2015-01" db="EMBL/GenBank/DDBJ databases">
        <authorList>
            <person name="Aslett A.Martin."/>
            <person name="De Silva Nishadi"/>
        </authorList>
    </citation>
    <scope>NUCLEOTIDE SEQUENCE [LARGE SCALE GENOMIC DNA]</scope>
    <source>
        <strain evidence="9">UMC4404</strain>
    </source>
</reference>
<evidence type="ECO:0000256" key="5">
    <source>
        <dbReference type="ARBA" id="ARBA00023163"/>
    </source>
</evidence>
<dbReference type="RefSeq" id="WP_057558925.1">
    <property type="nucleotide sequence ID" value="NZ_CDNY01000004.1"/>
</dbReference>
<evidence type="ECO:0000313" key="8">
    <source>
        <dbReference type="EMBL" id="CEN31414.1"/>
    </source>
</evidence>
<dbReference type="GO" id="GO:0003677">
    <property type="term" value="F:DNA binding"/>
    <property type="evidence" value="ECO:0007669"/>
    <property type="project" value="UniProtKB-KW"/>
</dbReference>
<dbReference type="Pfam" id="PF01726">
    <property type="entry name" value="LexA_DNA_bind"/>
    <property type="match status" value="1"/>
</dbReference>
<evidence type="ECO:0000256" key="1">
    <source>
        <dbReference type="ARBA" id="ARBA00022491"/>
    </source>
</evidence>
<dbReference type="EC" id="3.4.21.88" evidence="8"/>
<comment type="caution">
    <text evidence="8">The sequence shown here is derived from an EMBL/GenBank/DDBJ whole genome shotgun (WGS) entry which is preliminary data.</text>
</comment>
<keyword evidence="3" id="KW-0805">Transcription regulation</keyword>
<dbReference type="CDD" id="cd00090">
    <property type="entry name" value="HTH_ARSR"/>
    <property type="match status" value="1"/>
</dbReference>
<keyword evidence="2" id="KW-0235">DNA replication</keyword>
<dbReference type="AlphaFoldDB" id="A0A9P1KYI7"/>
<evidence type="ECO:0000256" key="3">
    <source>
        <dbReference type="ARBA" id="ARBA00023015"/>
    </source>
</evidence>
<dbReference type="InterPro" id="IPR036388">
    <property type="entry name" value="WH-like_DNA-bd_sf"/>
</dbReference>
<dbReference type="PANTHER" id="PTHR33516:SF2">
    <property type="entry name" value="LEXA REPRESSOR-RELATED"/>
    <property type="match status" value="1"/>
</dbReference>
<dbReference type="Gene3D" id="2.10.109.10">
    <property type="entry name" value="Umud Fragment, subunit A"/>
    <property type="match status" value="1"/>
</dbReference>
<dbReference type="PANTHER" id="PTHR33516">
    <property type="entry name" value="LEXA REPRESSOR"/>
    <property type="match status" value="1"/>
</dbReference>
<keyword evidence="8" id="KW-0378">Hydrolase</keyword>
<organism evidence="8 9">
    <name type="scientific">Paraclostridium sordellii</name>
    <name type="common">Clostridium sordellii</name>
    <dbReference type="NCBI Taxonomy" id="1505"/>
    <lineage>
        <taxon>Bacteria</taxon>
        <taxon>Bacillati</taxon>
        <taxon>Bacillota</taxon>
        <taxon>Clostridia</taxon>
        <taxon>Peptostreptococcales</taxon>
        <taxon>Peptostreptococcaceae</taxon>
        <taxon>Paraclostridium</taxon>
    </lineage>
</organism>
<feature type="domain" description="LexA repressor DNA-binding" evidence="7">
    <location>
        <begin position="1"/>
        <end position="65"/>
    </location>
</feature>
<dbReference type="EMBL" id="CDNY01000004">
    <property type="protein sequence ID" value="CEN31414.1"/>
    <property type="molecule type" value="Genomic_DNA"/>
</dbReference>
<evidence type="ECO:0000256" key="4">
    <source>
        <dbReference type="ARBA" id="ARBA00023125"/>
    </source>
</evidence>
<evidence type="ECO:0000259" key="6">
    <source>
        <dbReference type="Pfam" id="PF00717"/>
    </source>
</evidence>
<dbReference type="InterPro" id="IPR015927">
    <property type="entry name" value="Peptidase_S24_S26A/B/C"/>
</dbReference>
<dbReference type="Pfam" id="PF00717">
    <property type="entry name" value="Peptidase_S24"/>
    <property type="match status" value="1"/>
</dbReference>
<keyword evidence="4" id="KW-0238">DNA-binding</keyword>
<dbReference type="GO" id="GO:0004252">
    <property type="term" value="F:serine-type endopeptidase activity"/>
    <property type="evidence" value="ECO:0007669"/>
    <property type="project" value="UniProtKB-EC"/>
</dbReference>
<evidence type="ECO:0000259" key="7">
    <source>
        <dbReference type="Pfam" id="PF01726"/>
    </source>
</evidence>
<keyword evidence="1" id="KW-0678">Repressor</keyword>